<dbReference type="OrthoDB" id="21573at2759"/>
<gene>
    <name evidence="5" type="ORF">B9Z19DRAFT_1122075</name>
</gene>
<dbReference type="Gene3D" id="3.30.110.10">
    <property type="entry name" value="Translation initiation factor 3 (IF-3), C-terminal domain"/>
    <property type="match status" value="1"/>
</dbReference>
<feature type="region of interest" description="Disordered" evidence="4">
    <location>
        <begin position="49"/>
        <end position="115"/>
    </location>
</feature>
<evidence type="ECO:0008006" key="7">
    <source>
        <dbReference type="Google" id="ProtNLM"/>
    </source>
</evidence>
<keyword evidence="2" id="KW-0396">Initiation factor</keyword>
<evidence type="ECO:0000256" key="4">
    <source>
        <dbReference type="SAM" id="MobiDB-lite"/>
    </source>
</evidence>
<dbReference type="InterPro" id="IPR001288">
    <property type="entry name" value="Translation_initiation_fac_3"/>
</dbReference>
<feature type="compositionally biased region" description="Basic residues" evidence="4">
    <location>
        <begin position="310"/>
        <end position="320"/>
    </location>
</feature>
<feature type="compositionally biased region" description="Basic and acidic residues" evidence="4">
    <location>
        <begin position="298"/>
        <end position="309"/>
    </location>
</feature>
<dbReference type="Proteomes" id="UP000244722">
    <property type="component" value="Unassembled WGS sequence"/>
</dbReference>
<dbReference type="GO" id="GO:0005739">
    <property type="term" value="C:mitochondrion"/>
    <property type="evidence" value="ECO:0007669"/>
    <property type="project" value="TreeGrafter"/>
</dbReference>
<comment type="caution">
    <text evidence="5">The sequence shown here is derived from an EMBL/GenBank/DDBJ whole genome shotgun (WGS) entry which is preliminary data.</text>
</comment>
<keyword evidence="6" id="KW-1185">Reference proteome</keyword>
<evidence type="ECO:0000256" key="1">
    <source>
        <dbReference type="ARBA" id="ARBA00005439"/>
    </source>
</evidence>
<protein>
    <recommendedName>
        <fullName evidence="7">Translation initiation factor IF-3, C-terminal domain-domain-containing protein</fullName>
    </recommendedName>
</protein>
<feature type="region of interest" description="Disordered" evidence="4">
    <location>
        <begin position="298"/>
        <end position="335"/>
    </location>
</feature>
<dbReference type="STRING" id="42251.A0A2T7A131"/>
<keyword evidence="3" id="KW-0648">Protein biosynthesis</keyword>
<dbReference type="GO" id="GO:0003743">
    <property type="term" value="F:translation initiation factor activity"/>
    <property type="evidence" value="ECO:0007669"/>
    <property type="project" value="UniProtKB-KW"/>
</dbReference>
<reference evidence="5 6" key="1">
    <citation type="submission" date="2017-04" db="EMBL/GenBank/DDBJ databases">
        <title>Draft genome sequence of Tuber borchii Vittad., a whitish edible truffle.</title>
        <authorList>
            <consortium name="DOE Joint Genome Institute"/>
            <person name="Murat C."/>
            <person name="Kuo A."/>
            <person name="Barry K.W."/>
            <person name="Clum A."/>
            <person name="Dockter R.B."/>
            <person name="Fauchery L."/>
            <person name="Iotti M."/>
            <person name="Kohler A."/>
            <person name="Labutti K."/>
            <person name="Lindquist E.A."/>
            <person name="Lipzen A."/>
            <person name="Ohm R.A."/>
            <person name="Wang M."/>
            <person name="Grigoriev I.V."/>
            <person name="Zambonelli A."/>
            <person name="Martin F.M."/>
        </authorList>
    </citation>
    <scope>NUCLEOTIDE SEQUENCE [LARGE SCALE GENOMIC DNA]</scope>
    <source>
        <strain evidence="5 6">Tbo3840</strain>
    </source>
</reference>
<dbReference type="AlphaFoldDB" id="A0A2T7A131"/>
<proteinExistence type="inferred from homology"/>
<accession>A0A2T7A131</accession>
<evidence type="ECO:0000256" key="3">
    <source>
        <dbReference type="ARBA" id="ARBA00022917"/>
    </source>
</evidence>
<organism evidence="5 6">
    <name type="scientific">Tuber borchii</name>
    <name type="common">White truffle</name>
    <dbReference type="NCBI Taxonomy" id="42251"/>
    <lineage>
        <taxon>Eukaryota</taxon>
        <taxon>Fungi</taxon>
        <taxon>Dikarya</taxon>
        <taxon>Ascomycota</taxon>
        <taxon>Pezizomycotina</taxon>
        <taxon>Pezizomycetes</taxon>
        <taxon>Pezizales</taxon>
        <taxon>Tuberaceae</taxon>
        <taxon>Tuber</taxon>
    </lineage>
</organism>
<dbReference type="EMBL" id="NESQ01000044">
    <property type="protein sequence ID" value="PUU81450.1"/>
    <property type="molecule type" value="Genomic_DNA"/>
</dbReference>
<feature type="compositionally biased region" description="Low complexity" evidence="4">
    <location>
        <begin position="80"/>
        <end position="99"/>
    </location>
</feature>
<comment type="similarity">
    <text evidence="1">Belongs to the IF-3 family.</text>
</comment>
<feature type="compositionally biased region" description="Basic and acidic residues" evidence="4">
    <location>
        <begin position="55"/>
        <end position="75"/>
    </location>
</feature>
<dbReference type="PANTHER" id="PTHR10938">
    <property type="entry name" value="TRANSLATION INITIATION FACTOR IF-3"/>
    <property type="match status" value="1"/>
</dbReference>
<dbReference type="PANTHER" id="PTHR10938:SF0">
    <property type="entry name" value="TRANSLATION INITIATION FACTOR IF-3, MITOCHONDRIAL"/>
    <property type="match status" value="1"/>
</dbReference>
<sequence length="335" mass="38403">MLLRYLFGRQLLCRQCLSFVKPLTHQQRFQFLLSRKQFSTVPARARFFIPPENQEPPREPQELQDHQETPPRLENEENQTATATTDPTTTTESTSPDTAPGDEPAEPPLDLSHIPKNVKIRNDDIVPLNGEIRYVDANLVHHGIVKFEDVINSFDRSEYILLCVNPSVVSQNEPPTCLLTSMAHFLERERREAEAAALALLKRQKKPAITTRVLEFTWAISEHDLAHKMKKMGEFMQKGYRVEVIVGTRKGMPKVKAEQAKELIAKIRETGIMFGKEWKKEDGALGAQFTLFFEGKAPVKPEGEEGKTKEGKKKKKKRKFMTPEELEAEEREKKQ</sequence>
<evidence type="ECO:0000256" key="2">
    <source>
        <dbReference type="ARBA" id="ARBA00022540"/>
    </source>
</evidence>
<dbReference type="GO" id="GO:0032790">
    <property type="term" value="P:ribosome disassembly"/>
    <property type="evidence" value="ECO:0007669"/>
    <property type="project" value="TreeGrafter"/>
</dbReference>
<evidence type="ECO:0000313" key="6">
    <source>
        <dbReference type="Proteomes" id="UP000244722"/>
    </source>
</evidence>
<dbReference type="SUPFAM" id="SSF55200">
    <property type="entry name" value="Translation initiation factor IF3, C-terminal domain"/>
    <property type="match status" value="1"/>
</dbReference>
<dbReference type="InterPro" id="IPR036788">
    <property type="entry name" value="T_IF-3_C_sf"/>
</dbReference>
<dbReference type="GO" id="GO:0043022">
    <property type="term" value="F:ribosome binding"/>
    <property type="evidence" value="ECO:0007669"/>
    <property type="project" value="TreeGrafter"/>
</dbReference>
<evidence type="ECO:0000313" key="5">
    <source>
        <dbReference type="EMBL" id="PUU81450.1"/>
    </source>
</evidence>
<name>A0A2T7A131_TUBBO</name>
<dbReference type="GO" id="GO:0070124">
    <property type="term" value="P:mitochondrial translational initiation"/>
    <property type="evidence" value="ECO:0007669"/>
    <property type="project" value="TreeGrafter"/>
</dbReference>